<dbReference type="Pfam" id="PF08532">
    <property type="entry name" value="Glyco_hydro_42M"/>
    <property type="match status" value="1"/>
</dbReference>
<accession>A0ABU7KKM1</accession>
<dbReference type="CDD" id="cd03143">
    <property type="entry name" value="A4_beta-galactosidase_middle_domain"/>
    <property type="match status" value="1"/>
</dbReference>
<gene>
    <name evidence="2" type="ORF">Q8A49_04950</name>
</gene>
<dbReference type="Gene3D" id="3.40.50.880">
    <property type="match status" value="1"/>
</dbReference>
<dbReference type="RefSeq" id="WP_330157095.1">
    <property type="nucleotide sequence ID" value="NZ_BAAAJA010000011.1"/>
</dbReference>
<sequence>MPLNPSSTERDLPRESSWRRPFNVLQTNLQDIDAGMDVEAAADAVRDYGADTWLINAGGISSFYPTDLPFQTRNPLLGARPSGDLFGDAVVAARSRGIRVIARFDMSKVAPRIAAAHPEWLYRSPTGEPQVYNTLSSACPSGAYYQKRTFDVLDEVFDRYDVDGVFFNWFNFNERDYDEVMHAPCHCEACRAGFAEFSGGRSLPADMRAPEFGLWRRYVTATLGGLTARIVDHVGARGRDIGVMIRRGAPIEYLEGNNAYRAMPGKELWPHATAEAVSAQVTARPDASVMVNCVAFIDATYRMGAEQPEHFAQYLVQTVARGGNPSAYYFGAPGRLPMDRAVSVGREVMRFRSEHGELYRHLRPAATVGLVRPDHASAAPGTYWDVIEEFRGVYSALLEAHLPFDVLPVADLARPGADTSLRRYDLVVLPDVGVLGDGARAVDAYVRGGGTLFVTGSSGVGAGGALELASSPALQALAPPIEGEGLRSTYVTDVPQPRIDEYCYEGPVIPVFGRYQRFAWKPGARRSGALLPRAPFGPPELSYGHVMGGDPDHVRSDFGAGQVVHIPWTIGRTYREFGKTEIRDHFADVARSVLRVPVTADVHESVELVVGSSGGRTVVHLINHSGARRRSYGPHVPVPGGRLRLTGRAGADCTATALVSGTPLRGETDGDDLVLALPTLDLYEVVTIAFE</sequence>
<evidence type="ECO:0000313" key="3">
    <source>
        <dbReference type="Proteomes" id="UP001348641"/>
    </source>
</evidence>
<dbReference type="InterPro" id="IPR017853">
    <property type="entry name" value="GH"/>
</dbReference>
<dbReference type="Pfam" id="PF14871">
    <property type="entry name" value="GHL6"/>
    <property type="match status" value="1"/>
</dbReference>
<dbReference type="InterPro" id="IPR013738">
    <property type="entry name" value="Beta_galactosidase_Trimer"/>
</dbReference>
<comment type="caution">
    <text evidence="2">The sequence shown here is derived from an EMBL/GenBank/DDBJ whole genome shotgun (WGS) entry which is preliminary data.</text>
</comment>
<evidence type="ECO:0000313" key="2">
    <source>
        <dbReference type="EMBL" id="MEE2049838.1"/>
    </source>
</evidence>
<dbReference type="SUPFAM" id="SSF51445">
    <property type="entry name" value="(Trans)glycosidases"/>
    <property type="match status" value="1"/>
</dbReference>
<organism evidence="2 3">
    <name type="scientific">Nocardiopsis tropica</name>
    <dbReference type="NCBI Taxonomy" id="109330"/>
    <lineage>
        <taxon>Bacteria</taxon>
        <taxon>Bacillati</taxon>
        <taxon>Actinomycetota</taxon>
        <taxon>Actinomycetes</taxon>
        <taxon>Streptosporangiales</taxon>
        <taxon>Nocardiopsidaceae</taxon>
        <taxon>Nocardiopsis</taxon>
    </lineage>
</organism>
<protein>
    <submittedName>
        <fullName evidence="2">Beta-galactosidase trimerization domain-containing protein</fullName>
    </submittedName>
</protein>
<feature type="domain" description="Beta-galactosidase trimerisation" evidence="1">
    <location>
        <begin position="382"/>
        <end position="460"/>
    </location>
</feature>
<dbReference type="EMBL" id="JAUUCC010000008">
    <property type="protein sequence ID" value="MEE2049838.1"/>
    <property type="molecule type" value="Genomic_DNA"/>
</dbReference>
<reference evidence="2 3" key="1">
    <citation type="submission" date="2023-07" db="EMBL/GenBank/DDBJ databases">
        <authorList>
            <person name="Girao M."/>
            <person name="Carvalho M.F."/>
        </authorList>
    </citation>
    <scope>NUCLEOTIDE SEQUENCE [LARGE SCALE GENOMIC DNA]</scope>
    <source>
        <strain evidence="2 3">66/93</strain>
    </source>
</reference>
<proteinExistence type="predicted"/>
<dbReference type="InterPro" id="IPR028212">
    <property type="entry name" value="GHL6"/>
</dbReference>
<dbReference type="SUPFAM" id="SSF52317">
    <property type="entry name" value="Class I glutamine amidotransferase-like"/>
    <property type="match status" value="1"/>
</dbReference>
<name>A0ABU7KKM1_9ACTN</name>
<dbReference type="Gene3D" id="3.20.20.80">
    <property type="entry name" value="Glycosidases"/>
    <property type="match status" value="1"/>
</dbReference>
<dbReference type="InterPro" id="IPR029062">
    <property type="entry name" value="Class_I_gatase-like"/>
</dbReference>
<dbReference type="Proteomes" id="UP001348641">
    <property type="component" value="Unassembled WGS sequence"/>
</dbReference>
<evidence type="ECO:0000259" key="1">
    <source>
        <dbReference type="Pfam" id="PF08532"/>
    </source>
</evidence>